<dbReference type="RefSeq" id="WP_349135861.1">
    <property type="nucleotide sequence ID" value="NZ_JBBMFF010000217.1"/>
</dbReference>
<dbReference type="SUPFAM" id="SSF51366">
    <property type="entry name" value="Ribulose-phoshate binding barrel"/>
    <property type="match status" value="1"/>
</dbReference>
<dbReference type="Pfam" id="PF03437">
    <property type="entry name" value="BtpA"/>
    <property type="match status" value="1"/>
</dbReference>
<comment type="similarity">
    <text evidence="1">Belongs to the BtpA family.</text>
</comment>
<dbReference type="PIRSF" id="PIRSF005956">
    <property type="entry name" value="BtpA"/>
    <property type="match status" value="1"/>
</dbReference>
<proteinExistence type="inferred from homology"/>
<organism evidence="2 3">
    <name type="scientific">Faecousia intestinalis</name>
    <dbReference type="NCBI Taxonomy" id="3133167"/>
    <lineage>
        <taxon>Bacteria</taxon>
        <taxon>Bacillati</taxon>
        <taxon>Bacillota</taxon>
        <taxon>Clostridia</taxon>
        <taxon>Eubacteriales</taxon>
        <taxon>Oscillospiraceae</taxon>
        <taxon>Faecousia</taxon>
    </lineage>
</organism>
<dbReference type="InterPro" id="IPR011060">
    <property type="entry name" value="RibuloseP-bd_barrel"/>
</dbReference>
<dbReference type="NCBIfam" id="TIGR00259">
    <property type="entry name" value="thylakoid_BtpA"/>
    <property type="match status" value="1"/>
</dbReference>
<comment type="caution">
    <text evidence="2">The sequence shown here is derived from an EMBL/GenBank/DDBJ whole genome shotgun (WGS) entry which is preliminary data.</text>
</comment>
<dbReference type="EMBL" id="JBBMFF010000217">
    <property type="protein sequence ID" value="MEQ2511149.1"/>
    <property type="molecule type" value="Genomic_DNA"/>
</dbReference>
<accession>A0ABV1G727</accession>
<dbReference type="Proteomes" id="UP001491552">
    <property type="component" value="Unassembled WGS sequence"/>
</dbReference>
<dbReference type="InterPro" id="IPR013785">
    <property type="entry name" value="Aldolase_TIM"/>
</dbReference>
<name>A0ABV1G727_9FIRM</name>
<keyword evidence="3" id="KW-1185">Reference proteome</keyword>
<evidence type="ECO:0000313" key="2">
    <source>
        <dbReference type="EMBL" id="MEQ2511149.1"/>
    </source>
</evidence>
<protein>
    <submittedName>
        <fullName evidence="2">BtpA/SgcQ family protein</fullName>
    </submittedName>
</protein>
<gene>
    <name evidence="2" type="ORF">WMO66_07810</name>
</gene>
<dbReference type="InterPro" id="IPR005137">
    <property type="entry name" value="BtpA"/>
</dbReference>
<dbReference type="Gene3D" id="3.20.20.70">
    <property type="entry name" value="Aldolase class I"/>
    <property type="match status" value="1"/>
</dbReference>
<reference evidence="2 3" key="1">
    <citation type="submission" date="2024-03" db="EMBL/GenBank/DDBJ databases">
        <title>Human intestinal bacterial collection.</title>
        <authorList>
            <person name="Pauvert C."/>
            <person name="Hitch T.C.A."/>
            <person name="Clavel T."/>
        </authorList>
    </citation>
    <scope>NUCLEOTIDE SEQUENCE [LARGE SCALE GENOMIC DNA]</scope>
    <source>
        <strain evidence="2 3">CLA-AA-H192</strain>
    </source>
</reference>
<evidence type="ECO:0000256" key="1">
    <source>
        <dbReference type="ARBA" id="ARBA00006007"/>
    </source>
</evidence>
<dbReference type="PANTHER" id="PTHR21381">
    <property type="entry name" value="ZGC:162297"/>
    <property type="match status" value="1"/>
</dbReference>
<dbReference type="PANTHER" id="PTHR21381:SF3">
    <property type="entry name" value="SGC REGION PROTEIN SGCQ-RELATED"/>
    <property type="match status" value="1"/>
</dbReference>
<sequence>MAKLDLLEKKSIIGMIHTLALPGTMDYCGDMTKVIDRALADLHAMQNAGVDAVIVENFCDHPAGTKLEPEQMAALTAVATVVAREATIPVGIDAAFCDPMASLAIAVAVGATFIRVPVFVDTVVTSDGIVKPCARELQRYRKLLGAENIALLCDIQTKHTFMLSSAISIEESALMATECGADALIITGAHTGSASPLETIRRVREVTKLPLIAGSGVNAQNAADQLSLVEAAIVGSAMKPHGKAEEPIDEALAAKLMQSVKACR</sequence>
<evidence type="ECO:0000313" key="3">
    <source>
        <dbReference type="Proteomes" id="UP001491552"/>
    </source>
</evidence>